<dbReference type="AlphaFoldDB" id="A0A2P6NB53"/>
<keyword evidence="2" id="KW-1185">Reference proteome</keyword>
<evidence type="ECO:0000313" key="1">
    <source>
        <dbReference type="EMBL" id="PRP81185.1"/>
    </source>
</evidence>
<dbReference type="EMBL" id="MDYQ01000129">
    <property type="protein sequence ID" value="PRP81185.1"/>
    <property type="molecule type" value="Genomic_DNA"/>
</dbReference>
<accession>A0A2P6NB53</accession>
<dbReference type="PANTHER" id="PTHR34724:SF2">
    <property type="entry name" value="OS12G0596101 PROTEIN"/>
    <property type="match status" value="1"/>
</dbReference>
<reference evidence="1 2" key="1">
    <citation type="journal article" date="2018" name="Genome Biol. Evol.">
        <title>Multiple Roots of Fruiting Body Formation in Amoebozoa.</title>
        <authorList>
            <person name="Hillmann F."/>
            <person name="Forbes G."/>
            <person name="Novohradska S."/>
            <person name="Ferling I."/>
            <person name="Riege K."/>
            <person name="Groth M."/>
            <person name="Westermann M."/>
            <person name="Marz M."/>
            <person name="Spaller T."/>
            <person name="Winckler T."/>
            <person name="Schaap P."/>
            <person name="Glockner G."/>
        </authorList>
    </citation>
    <scope>NUCLEOTIDE SEQUENCE [LARGE SCALE GENOMIC DNA]</scope>
    <source>
        <strain evidence="1 2">Jena</strain>
    </source>
</reference>
<organism evidence="1 2">
    <name type="scientific">Planoprotostelium fungivorum</name>
    <dbReference type="NCBI Taxonomy" id="1890364"/>
    <lineage>
        <taxon>Eukaryota</taxon>
        <taxon>Amoebozoa</taxon>
        <taxon>Evosea</taxon>
        <taxon>Variosea</taxon>
        <taxon>Cavosteliida</taxon>
        <taxon>Cavosteliaceae</taxon>
        <taxon>Planoprotostelium</taxon>
    </lineage>
</organism>
<gene>
    <name evidence="1" type="ORF">PROFUN_02019</name>
</gene>
<comment type="caution">
    <text evidence="1">The sequence shown here is derived from an EMBL/GenBank/DDBJ whole genome shotgun (WGS) entry which is preliminary data.</text>
</comment>
<dbReference type="Proteomes" id="UP000241769">
    <property type="component" value="Unassembled WGS sequence"/>
</dbReference>
<proteinExistence type="predicted"/>
<evidence type="ECO:0000313" key="2">
    <source>
        <dbReference type="Proteomes" id="UP000241769"/>
    </source>
</evidence>
<protein>
    <submittedName>
        <fullName evidence="1">Uncharacterized protein</fullName>
    </submittedName>
</protein>
<dbReference type="InParanoid" id="A0A2P6NB53"/>
<dbReference type="PANTHER" id="PTHR34724">
    <property type="entry name" value="OS12G0596101 PROTEIN"/>
    <property type="match status" value="1"/>
</dbReference>
<dbReference type="OrthoDB" id="88410at2759"/>
<name>A0A2P6NB53_9EUKA</name>
<sequence length="50" mass="5538">MCKKVTCSTCQKLSWEGCGKHLDTVYTGVPEEQRCRCNPDKVATEKAAGF</sequence>